<name>A0A4R8IBI1_9FLAO</name>
<evidence type="ECO:0000259" key="4">
    <source>
        <dbReference type="Pfam" id="PF17210"/>
    </source>
</evidence>
<dbReference type="EMBL" id="SOEO01000001">
    <property type="protein sequence ID" value="TDX86940.1"/>
    <property type="molecule type" value="Genomic_DNA"/>
</dbReference>
<reference evidence="5 6" key="1">
    <citation type="submission" date="2019-03" db="EMBL/GenBank/DDBJ databases">
        <title>Genomic Encyclopedia of Type Strains, Phase III (KMG-III): the genomes of soil and plant-associated and newly described type strains.</title>
        <authorList>
            <person name="Whitman W."/>
        </authorList>
    </citation>
    <scope>NUCLEOTIDE SEQUENCE [LARGE SCALE GENOMIC DNA]</scope>
    <source>
        <strain evidence="5 6">CGMCC 1.12802</strain>
    </source>
</reference>
<dbReference type="RefSeq" id="WP_133943570.1">
    <property type="nucleotide sequence ID" value="NZ_SOEO01000001.1"/>
</dbReference>
<dbReference type="Proteomes" id="UP000295313">
    <property type="component" value="Unassembled WGS sequence"/>
</dbReference>
<feature type="domain" description="SD-repeat containing protein B" evidence="4">
    <location>
        <begin position="287"/>
        <end position="360"/>
    </location>
</feature>
<dbReference type="OrthoDB" id="643861at2"/>
<accession>A0A4R8IBI1</accession>
<comment type="caution">
    <text evidence="5">The sequence shown here is derived from an EMBL/GenBank/DDBJ whole genome shotgun (WGS) entry which is preliminary data.</text>
</comment>
<organism evidence="5 6">
    <name type="scientific">Epilithonimonas xixisoli</name>
    <dbReference type="NCBI Taxonomy" id="1476462"/>
    <lineage>
        <taxon>Bacteria</taxon>
        <taxon>Pseudomonadati</taxon>
        <taxon>Bacteroidota</taxon>
        <taxon>Flavobacteriia</taxon>
        <taxon>Flavobacteriales</taxon>
        <taxon>Weeksellaceae</taxon>
        <taxon>Chryseobacterium group</taxon>
        <taxon>Epilithonimonas</taxon>
    </lineage>
</organism>
<dbReference type="Gene3D" id="2.60.40.10">
    <property type="entry name" value="Immunoglobulins"/>
    <property type="match status" value="1"/>
</dbReference>
<evidence type="ECO:0000313" key="6">
    <source>
        <dbReference type="Proteomes" id="UP000295313"/>
    </source>
</evidence>
<keyword evidence="3" id="KW-0732">Signal</keyword>
<proteinExistence type="predicted"/>
<keyword evidence="2" id="KW-0964">Secreted</keyword>
<dbReference type="AlphaFoldDB" id="A0A4R8IBI1"/>
<sequence>MKKLLTLWFLIIGILGFSQFPISKIYTDFNGYWISGTAASPNPVKPNNSHLLLGFTWKGNTYSTGVNDASLVSQGISFQTQEYTSFPVASSVGNAGSNTFIGVGSNYGGAGNVMPIPVENNLLKYLTDGTSGLDLGTGIFNFPQSSKISYDITSINPTSIGDGIPDLIITQIGDISNVLDNYYFVDATNNIVGSQYAVDFGSVPDLGNADWKFYNANVSSPTYNASVSSSPTRKLRLLAFDWSELGLNISNISQVKRLVQVFSGQSDMAFTAYNKSSIILKMSVSGTVYNDNNAGVPNGIGYSGASVVLKDSSGTTVASTSTDSNGIYVFPNVSAGIYTVQLSIPTGFVVVGNSDGNTANTLSVSVAGTPVINKNFGINQPPIATNDNVVTTFNTSVSVNISTNDIDPNSGSVVPRTINLVAPSNAGNVIYDNGNIKGFTVVGEGTWFVDNSGTFTFTPATGFSGIATTVKYTIKDVAGLTSNLANISIRVEDFCYKPSATIGIRLNTNHGISSLGRAGSDNADSWPMVRKGAWTALESKTKGFVVNRILTTSNVNAIPNPIDGMLVYDEEADCLKIYTTNDNGGTFSWKCFTKQTCPN</sequence>
<dbReference type="GO" id="GO:0005576">
    <property type="term" value="C:extracellular region"/>
    <property type="evidence" value="ECO:0007669"/>
    <property type="project" value="UniProtKB-SubCell"/>
</dbReference>
<dbReference type="InterPro" id="IPR013783">
    <property type="entry name" value="Ig-like_fold"/>
</dbReference>
<evidence type="ECO:0000256" key="1">
    <source>
        <dbReference type="ARBA" id="ARBA00004613"/>
    </source>
</evidence>
<gene>
    <name evidence="5" type="ORF">B0I22_1103</name>
</gene>
<evidence type="ECO:0000256" key="3">
    <source>
        <dbReference type="ARBA" id="ARBA00022729"/>
    </source>
</evidence>
<dbReference type="Pfam" id="PF17963">
    <property type="entry name" value="Big_9"/>
    <property type="match status" value="1"/>
</dbReference>
<comment type="subcellular location">
    <subcellularLocation>
        <location evidence="1">Secreted</location>
    </subcellularLocation>
</comment>
<dbReference type="InterPro" id="IPR033764">
    <property type="entry name" value="Sdr_B"/>
</dbReference>
<dbReference type="Pfam" id="PF17210">
    <property type="entry name" value="SdrD_B"/>
    <property type="match status" value="1"/>
</dbReference>
<evidence type="ECO:0000313" key="5">
    <source>
        <dbReference type="EMBL" id="TDX86940.1"/>
    </source>
</evidence>
<protein>
    <submittedName>
        <fullName evidence="5">SdrD B-like protein</fullName>
    </submittedName>
</protein>
<evidence type="ECO:0000256" key="2">
    <source>
        <dbReference type="ARBA" id="ARBA00022525"/>
    </source>
</evidence>
<keyword evidence="6" id="KW-1185">Reference proteome</keyword>
<dbReference type="SUPFAM" id="SSF49478">
    <property type="entry name" value="Cna protein B-type domain"/>
    <property type="match status" value="1"/>
</dbReference>